<proteinExistence type="predicted"/>
<keyword evidence="2" id="KW-0812">Transmembrane</keyword>
<feature type="region of interest" description="Disordered" evidence="1">
    <location>
        <begin position="1"/>
        <end position="98"/>
    </location>
</feature>
<dbReference type="Proteomes" id="UP000324222">
    <property type="component" value="Unassembled WGS sequence"/>
</dbReference>
<organism evidence="3 4">
    <name type="scientific">Portunus trituberculatus</name>
    <name type="common">Swimming crab</name>
    <name type="synonym">Neptunus trituberculatus</name>
    <dbReference type="NCBI Taxonomy" id="210409"/>
    <lineage>
        <taxon>Eukaryota</taxon>
        <taxon>Metazoa</taxon>
        <taxon>Ecdysozoa</taxon>
        <taxon>Arthropoda</taxon>
        <taxon>Crustacea</taxon>
        <taxon>Multicrustacea</taxon>
        <taxon>Malacostraca</taxon>
        <taxon>Eumalacostraca</taxon>
        <taxon>Eucarida</taxon>
        <taxon>Decapoda</taxon>
        <taxon>Pleocyemata</taxon>
        <taxon>Brachyura</taxon>
        <taxon>Eubrachyura</taxon>
        <taxon>Portunoidea</taxon>
        <taxon>Portunidae</taxon>
        <taxon>Portuninae</taxon>
        <taxon>Portunus</taxon>
    </lineage>
</organism>
<evidence type="ECO:0000256" key="2">
    <source>
        <dbReference type="SAM" id="Phobius"/>
    </source>
</evidence>
<feature type="compositionally biased region" description="Basic and acidic residues" evidence="1">
    <location>
        <begin position="25"/>
        <end position="51"/>
    </location>
</feature>
<dbReference type="EMBL" id="VSRR010000143">
    <property type="protein sequence ID" value="MPC11075.1"/>
    <property type="molecule type" value="Genomic_DNA"/>
</dbReference>
<keyword evidence="4" id="KW-1185">Reference proteome</keyword>
<protein>
    <submittedName>
        <fullName evidence="3">Uncharacterized protein</fullName>
    </submittedName>
</protein>
<keyword evidence="2" id="KW-1133">Transmembrane helix</keyword>
<reference evidence="3 4" key="1">
    <citation type="submission" date="2019-05" db="EMBL/GenBank/DDBJ databases">
        <title>Another draft genome of Portunus trituberculatus and its Hox gene families provides insights of decapod evolution.</title>
        <authorList>
            <person name="Jeong J.-H."/>
            <person name="Song I."/>
            <person name="Kim S."/>
            <person name="Choi T."/>
            <person name="Kim D."/>
            <person name="Ryu S."/>
            <person name="Kim W."/>
        </authorList>
    </citation>
    <scope>NUCLEOTIDE SEQUENCE [LARGE SCALE GENOMIC DNA]</scope>
    <source>
        <tissue evidence="3">Muscle</tissue>
    </source>
</reference>
<evidence type="ECO:0000256" key="1">
    <source>
        <dbReference type="SAM" id="MobiDB-lite"/>
    </source>
</evidence>
<dbReference type="AlphaFoldDB" id="A0A5B7CPF2"/>
<accession>A0A5B7CPF2</accession>
<name>A0A5B7CPF2_PORTR</name>
<keyword evidence="2" id="KW-0472">Membrane</keyword>
<gene>
    <name evidence="3" type="ORF">E2C01_003728</name>
</gene>
<sequence length="162" mass="17952">MEGIKGVWRQDAVGGGKERKGGRRIAREREMGRQGEGEEREGLVGEADGGRIWRRGGNGSGRRDPRLSMLSDGSVDCGRLPQGREGAPPRPGRQGRKKIKRLMTTRRRVTADRHKLDRGEDFVLILPRVLRVRVVMVKVVVVVDGVSAVVIVMTTVILCSYL</sequence>
<evidence type="ECO:0000313" key="4">
    <source>
        <dbReference type="Proteomes" id="UP000324222"/>
    </source>
</evidence>
<comment type="caution">
    <text evidence="3">The sequence shown here is derived from an EMBL/GenBank/DDBJ whole genome shotgun (WGS) entry which is preliminary data.</text>
</comment>
<feature type="transmembrane region" description="Helical" evidence="2">
    <location>
        <begin position="135"/>
        <end position="158"/>
    </location>
</feature>
<evidence type="ECO:0000313" key="3">
    <source>
        <dbReference type="EMBL" id="MPC11075.1"/>
    </source>
</evidence>